<evidence type="ECO:0000259" key="12">
    <source>
        <dbReference type="PROSITE" id="PS50011"/>
    </source>
</evidence>
<name>A0A078ASN9_STYLE</name>
<keyword evidence="6 9" id="KW-0067">ATP-binding</keyword>
<dbReference type="SUPFAM" id="SSF50729">
    <property type="entry name" value="PH domain-like"/>
    <property type="match status" value="1"/>
</dbReference>
<dbReference type="OrthoDB" id="432647at2759"/>
<evidence type="ECO:0000256" key="6">
    <source>
        <dbReference type="ARBA" id="ARBA00022840"/>
    </source>
</evidence>
<dbReference type="EC" id="2.7.11.1" evidence="1"/>
<keyword evidence="3" id="KW-0808">Transferase</keyword>
<gene>
    <name evidence="13" type="primary">Contig14700.g15658</name>
    <name evidence="13" type="ORF">STYLEM_14081</name>
</gene>
<evidence type="ECO:0000256" key="8">
    <source>
        <dbReference type="ARBA" id="ARBA00048679"/>
    </source>
</evidence>
<protein>
    <recommendedName>
        <fullName evidence="1">non-specific serine/threonine protein kinase</fullName>
        <ecNumber evidence="1">2.7.11.1</ecNumber>
    </recommendedName>
</protein>
<dbReference type="SUPFAM" id="SSF56112">
    <property type="entry name" value="Protein kinase-like (PK-like)"/>
    <property type="match status" value="1"/>
</dbReference>
<feature type="compositionally biased region" description="Polar residues" evidence="11">
    <location>
        <begin position="8"/>
        <end position="38"/>
    </location>
</feature>
<dbReference type="Proteomes" id="UP000039865">
    <property type="component" value="Unassembled WGS sequence"/>
</dbReference>
<evidence type="ECO:0000256" key="1">
    <source>
        <dbReference type="ARBA" id="ARBA00012513"/>
    </source>
</evidence>
<dbReference type="Gene3D" id="1.10.510.10">
    <property type="entry name" value="Transferase(Phosphotransferase) domain 1"/>
    <property type="match status" value="1"/>
</dbReference>
<dbReference type="SMART" id="SM00220">
    <property type="entry name" value="S_TKc"/>
    <property type="match status" value="1"/>
</dbReference>
<keyword evidence="4 9" id="KW-0547">Nucleotide-binding</keyword>
<dbReference type="FunCoup" id="A0A078ASN9">
    <property type="interactions" value="48"/>
</dbReference>
<dbReference type="InterPro" id="IPR008271">
    <property type="entry name" value="Ser/Thr_kinase_AS"/>
</dbReference>
<feature type="binding site" evidence="9">
    <location>
        <position position="128"/>
    </location>
    <ligand>
        <name>ATP</name>
        <dbReference type="ChEBI" id="CHEBI:30616"/>
    </ligand>
</feature>
<feature type="region of interest" description="Disordered" evidence="11">
    <location>
        <begin position="1"/>
        <end position="86"/>
    </location>
</feature>
<dbReference type="PROSITE" id="PS50011">
    <property type="entry name" value="PROTEIN_KINASE_DOM"/>
    <property type="match status" value="1"/>
</dbReference>
<comment type="catalytic activity">
    <reaction evidence="7">
        <text>L-threonyl-[protein] + ATP = O-phospho-L-threonyl-[protein] + ADP + H(+)</text>
        <dbReference type="Rhea" id="RHEA:46608"/>
        <dbReference type="Rhea" id="RHEA-COMP:11060"/>
        <dbReference type="Rhea" id="RHEA-COMP:11605"/>
        <dbReference type="ChEBI" id="CHEBI:15378"/>
        <dbReference type="ChEBI" id="CHEBI:30013"/>
        <dbReference type="ChEBI" id="CHEBI:30616"/>
        <dbReference type="ChEBI" id="CHEBI:61977"/>
        <dbReference type="ChEBI" id="CHEBI:456216"/>
        <dbReference type="EC" id="2.7.11.1"/>
    </reaction>
</comment>
<dbReference type="InParanoid" id="A0A078ASN9"/>
<evidence type="ECO:0000256" key="2">
    <source>
        <dbReference type="ARBA" id="ARBA00022527"/>
    </source>
</evidence>
<keyword evidence="14" id="KW-1185">Reference proteome</keyword>
<dbReference type="Pfam" id="PF00069">
    <property type="entry name" value="Pkinase"/>
    <property type="match status" value="1"/>
</dbReference>
<evidence type="ECO:0000313" key="14">
    <source>
        <dbReference type="Proteomes" id="UP000039865"/>
    </source>
</evidence>
<dbReference type="GO" id="GO:0005524">
    <property type="term" value="F:ATP binding"/>
    <property type="evidence" value="ECO:0007669"/>
    <property type="project" value="UniProtKB-UniRule"/>
</dbReference>
<dbReference type="PROSITE" id="PS00107">
    <property type="entry name" value="PROTEIN_KINASE_ATP"/>
    <property type="match status" value="1"/>
</dbReference>
<accession>A0A078ASN9</accession>
<dbReference type="InterPro" id="IPR050236">
    <property type="entry name" value="Ser_Thr_kinase_AGC"/>
</dbReference>
<evidence type="ECO:0000256" key="4">
    <source>
        <dbReference type="ARBA" id="ARBA00022741"/>
    </source>
</evidence>
<keyword evidence="5 13" id="KW-0418">Kinase</keyword>
<dbReference type="PROSITE" id="PS00108">
    <property type="entry name" value="PROTEIN_KINASE_ST"/>
    <property type="match status" value="1"/>
</dbReference>
<dbReference type="InterPro" id="IPR000719">
    <property type="entry name" value="Prot_kinase_dom"/>
</dbReference>
<dbReference type="GO" id="GO:0035556">
    <property type="term" value="P:intracellular signal transduction"/>
    <property type="evidence" value="ECO:0007669"/>
    <property type="project" value="TreeGrafter"/>
</dbReference>
<sequence length="495" mass="57868">MSEENLQKESQLNTDDQQMIFSDSTSETLQTSPTQTKGSEYISYNERIQQTETMESMAGETQQEDQQIKDNKNNEDEGEEEVKTPELGIQDYELLEQIGKGSFGRVFVAKREEKIFAIKELQKEFIIKDASNLYFVMEHVPKGSLQDLMDHSKQEGKKFNLHLAQFYSAWLILGLEYLHSHSIVHRDLKPQNILVDQDHYLKIIDFGDSKEIIEEDYTFERRQSGRQSAASFSSLLNTDKEKPREQTFVGTPLYVAPEMLEFNQAGSYTDLWALGCIIYQMLCDNQTPFRGKNYDEVFQNILERRLTFPEDINLDGKDLIDQLLDYTPENRIGYRNYKKLKEHPFFKSIDFDLLTQQQLIVPGMAHMSQIHDMPLLTDDHETTFSEFEMVQTPAQDKSKIDLNLRVMEGKVKLRRNLIFYKKRKMILLEDGRVILAKDNLIRNVFVLNKCTEIFLVKKDRFTIRTQQIHENIESSDAEVWVNILNSIKLMNTKSQ</sequence>
<dbReference type="PANTHER" id="PTHR24356:SF163">
    <property type="entry name" value="3-PHOSPHOINOSITIDE-DEPENDENT PROTEIN KINASE 1-RELATED"/>
    <property type="match status" value="1"/>
</dbReference>
<keyword evidence="2 10" id="KW-0723">Serine/threonine-protein kinase</keyword>
<feature type="compositionally biased region" description="Basic and acidic residues" evidence="11">
    <location>
        <begin position="66"/>
        <end position="75"/>
    </location>
</feature>
<comment type="similarity">
    <text evidence="10">Belongs to the protein kinase superfamily.</text>
</comment>
<evidence type="ECO:0000256" key="9">
    <source>
        <dbReference type="PROSITE-ProRule" id="PRU10141"/>
    </source>
</evidence>
<evidence type="ECO:0000256" key="3">
    <source>
        <dbReference type="ARBA" id="ARBA00022679"/>
    </source>
</evidence>
<evidence type="ECO:0000313" key="13">
    <source>
        <dbReference type="EMBL" id="CDW85011.1"/>
    </source>
</evidence>
<dbReference type="InterPro" id="IPR011009">
    <property type="entry name" value="Kinase-like_dom_sf"/>
</dbReference>
<reference evidence="13 14" key="1">
    <citation type="submission" date="2014-06" db="EMBL/GenBank/DDBJ databases">
        <authorList>
            <person name="Swart Estienne"/>
        </authorList>
    </citation>
    <scope>NUCLEOTIDE SEQUENCE [LARGE SCALE GENOMIC DNA]</scope>
    <source>
        <strain evidence="13 14">130c</strain>
    </source>
</reference>
<evidence type="ECO:0000256" key="5">
    <source>
        <dbReference type="ARBA" id="ARBA00022777"/>
    </source>
</evidence>
<evidence type="ECO:0000256" key="7">
    <source>
        <dbReference type="ARBA" id="ARBA00047899"/>
    </source>
</evidence>
<organism evidence="13 14">
    <name type="scientific">Stylonychia lemnae</name>
    <name type="common">Ciliate</name>
    <dbReference type="NCBI Taxonomy" id="5949"/>
    <lineage>
        <taxon>Eukaryota</taxon>
        <taxon>Sar</taxon>
        <taxon>Alveolata</taxon>
        <taxon>Ciliophora</taxon>
        <taxon>Intramacronucleata</taxon>
        <taxon>Spirotrichea</taxon>
        <taxon>Stichotrichia</taxon>
        <taxon>Sporadotrichida</taxon>
        <taxon>Oxytrichidae</taxon>
        <taxon>Stylonychinae</taxon>
        <taxon>Stylonychia</taxon>
    </lineage>
</organism>
<feature type="domain" description="Protein kinase" evidence="12">
    <location>
        <begin position="92"/>
        <end position="346"/>
    </location>
</feature>
<feature type="compositionally biased region" description="Polar residues" evidence="11">
    <location>
        <begin position="46"/>
        <end position="65"/>
    </location>
</feature>
<comment type="catalytic activity">
    <reaction evidence="8">
        <text>L-seryl-[protein] + ATP = O-phospho-L-seryl-[protein] + ADP + H(+)</text>
        <dbReference type="Rhea" id="RHEA:17989"/>
        <dbReference type="Rhea" id="RHEA-COMP:9863"/>
        <dbReference type="Rhea" id="RHEA-COMP:11604"/>
        <dbReference type="ChEBI" id="CHEBI:15378"/>
        <dbReference type="ChEBI" id="CHEBI:29999"/>
        <dbReference type="ChEBI" id="CHEBI:30616"/>
        <dbReference type="ChEBI" id="CHEBI:83421"/>
        <dbReference type="ChEBI" id="CHEBI:456216"/>
        <dbReference type="EC" id="2.7.11.1"/>
    </reaction>
</comment>
<dbReference type="InterPro" id="IPR017441">
    <property type="entry name" value="Protein_kinase_ATP_BS"/>
</dbReference>
<evidence type="ECO:0000256" key="11">
    <source>
        <dbReference type="SAM" id="MobiDB-lite"/>
    </source>
</evidence>
<dbReference type="GO" id="GO:0004674">
    <property type="term" value="F:protein serine/threonine kinase activity"/>
    <property type="evidence" value="ECO:0007669"/>
    <property type="project" value="UniProtKB-KW"/>
</dbReference>
<dbReference type="Gene3D" id="3.30.200.20">
    <property type="entry name" value="Phosphorylase Kinase, domain 1"/>
    <property type="match status" value="2"/>
</dbReference>
<dbReference type="PANTHER" id="PTHR24356">
    <property type="entry name" value="SERINE/THREONINE-PROTEIN KINASE"/>
    <property type="match status" value="1"/>
</dbReference>
<evidence type="ECO:0000256" key="10">
    <source>
        <dbReference type="RuleBase" id="RU000304"/>
    </source>
</evidence>
<dbReference type="AlphaFoldDB" id="A0A078ASN9"/>
<proteinExistence type="inferred from homology"/>
<dbReference type="EMBL" id="CCKQ01013362">
    <property type="protein sequence ID" value="CDW85011.1"/>
    <property type="molecule type" value="Genomic_DNA"/>
</dbReference>